<feature type="transmembrane region" description="Helical" evidence="5">
    <location>
        <begin position="485"/>
        <end position="506"/>
    </location>
</feature>
<evidence type="ECO:0000256" key="1">
    <source>
        <dbReference type="ARBA" id="ARBA00004141"/>
    </source>
</evidence>
<feature type="domain" description="Major facilitator superfamily (MFS) profile" evidence="6">
    <location>
        <begin position="671"/>
        <end position="1101"/>
    </location>
</feature>
<feature type="transmembrane region" description="Helical" evidence="5">
    <location>
        <begin position="1471"/>
        <end position="1493"/>
    </location>
</feature>
<dbReference type="Pfam" id="PF00083">
    <property type="entry name" value="Sugar_tr"/>
    <property type="match status" value="3"/>
</dbReference>
<feature type="transmembrane region" description="Helical" evidence="5">
    <location>
        <begin position="1048"/>
        <end position="1068"/>
    </location>
</feature>
<dbReference type="Gene3D" id="1.20.1250.20">
    <property type="entry name" value="MFS general substrate transporter like domains"/>
    <property type="match status" value="3"/>
</dbReference>
<dbReference type="SUPFAM" id="SSF103473">
    <property type="entry name" value="MFS general substrate transporter"/>
    <property type="match status" value="3"/>
</dbReference>
<feature type="transmembrane region" description="Helical" evidence="5">
    <location>
        <begin position="958"/>
        <end position="979"/>
    </location>
</feature>
<feature type="transmembrane region" description="Helical" evidence="5">
    <location>
        <begin position="159"/>
        <end position="178"/>
    </location>
</feature>
<feature type="transmembrane region" description="Helical" evidence="5">
    <location>
        <begin position="185"/>
        <end position="205"/>
    </location>
</feature>
<proteinExistence type="predicted"/>
<dbReference type="STRING" id="6832.A0A553PH09"/>
<dbReference type="GO" id="GO:0022857">
    <property type="term" value="F:transmembrane transporter activity"/>
    <property type="evidence" value="ECO:0007669"/>
    <property type="project" value="InterPro"/>
</dbReference>
<dbReference type="InterPro" id="IPR020846">
    <property type="entry name" value="MFS_dom"/>
</dbReference>
<feature type="transmembrane region" description="Helical" evidence="5">
    <location>
        <begin position="586"/>
        <end position="604"/>
    </location>
</feature>
<comment type="caution">
    <text evidence="7">The sequence shown here is derived from an EMBL/GenBank/DDBJ whole genome shotgun (WGS) entry which is preliminary data.</text>
</comment>
<comment type="subcellular location">
    <subcellularLocation>
        <location evidence="1">Membrane</location>
        <topology evidence="1">Multi-pass membrane protein</topology>
    </subcellularLocation>
</comment>
<feature type="transmembrane region" description="Helical" evidence="5">
    <location>
        <begin position="241"/>
        <end position="267"/>
    </location>
</feature>
<evidence type="ECO:0000259" key="6">
    <source>
        <dbReference type="PROSITE" id="PS50850"/>
    </source>
</evidence>
<dbReference type="InterPro" id="IPR005828">
    <property type="entry name" value="MFS_sugar_transport-like"/>
</dbReference>
<dbReference type="InterPro" id="IPR036259">
    <property type="entry name" value="MFS_trans_sf"/>
</dbReference>
<feature type="transmembrane region" description="Helical" evidence="5">
    <location>
        <begin position="367"/>
        <end position="389"/>
    </location>
</feature>
<feature type="transmembrane region" description="Helical" evidence="5">
    <location>
        <begin position="273"/>
        <end position="291"/>
    </location>
</feature>
<feature type="transmembrane region" description="Helical" evidence="5">
    <location>
        <begin position="725"/>
        <end position="744"/>
    </location>
</feature>
<evidence type="ECO:0000313" key="8">
    <source>
        <dbReference type="Proteomes" id="UP000318571"/>
    </source>
</evidence>
<feature type="transmembrane region" description="Helical" evidence="5">
    <location>
        <begin position="27"/>
        <end position="46"/>
    </location>
</feature>
<accession>A0A553PH09</accession>
<feature type="transmembrane region" description="Helical" evidence="5">
    <location>
        <begin position="1300"/>
        <end position="1318"/>
    </location>
</feature>
<protein>
    <recommendedName>
        <fullName evidence="6">Major facilitator superfamily (MFS) profile domain-containing protein</fullName>
    </recommendedName>
</protein>
<keyword evidence="4 5" id="KW-0472">Membrane</keyword>
<feature type="transmembrane region" description="Helical" evidence="5">
    <location>
        <begin position="1505"/>
        <end position="1525"/>
    </location>
</feature>
<feature type="domain" description="Major facilitator superfamily (MFS) profile" evidence="6">
    <location>
        <begin position="1183"/>
        <end position="1646"/>
    </location>
</feature>
<feature type="domain" description="Major facilitator superfamily (MFS) profile" evidence="6">
    <location>
        <begin position="116"/>
        <end position="537"/>
    </location>
</feature>
<reference evidence="7 8" key="1">
    <citation type="journal article" date="2018" name="Nat. Ecol. Evol.">
        <title>Genomic signatures of mitonuclear coevolution across populations of Tigriopus californicus.</title>
        <authorList>
            <person name="Barreto F.S."/>
            <person name="Watson E.T."/>
            <person name="Lima T.G."/>
            <person name="Willett C.S."/>
            <person name="Edmands S."/>
            <person name="Li W."/>
            <person name="Burton R.S."/>
        </authorList>
    </citation>
    <scope>NUCLEOTIDE SEQUENCE [LARGE SCALE GENOMIC DNA]</scope>
    <source>
        <strain evidence="7 8">San Diego</strain>
    </source>
</reference>
<sequence>MTVASHLDYDEVLKHIGQCGSWQWRNFFILWLTSAAAGLAVVVFAFTGNSMEHRCLVPYCESKASALYYEDEENHVIPPFAEKLMPFGRCNYFAVAGIEGEVSISCNDYMSRIDRNDSTLILKSCASGEDGSLVFDRSSTFTSVIMDYNLTCDNPGQPFLGATYMLGMLVGSFILGITSDYFGRLKALMISIVLLSGGGFIGAFMPDPYTFGFFRFITGMGGIGCFMVTFVLCVEYVGAKYTMLIGIAIEIPFALGEGILGIEAIIFRDWFTLQLVAYTPIILLLALWFFVPESPRWLLAKGKHDEAVKIIKQAAETNGREIMDSVLEQPSLTSRKLDIQDSSKAREPTLIDLFRPTVIATRTLNMFYQWFSVTLCYYGLSFASTSLAGDSYTNFLLSVLVEIPGYIFCIIVMDCWGRRPILSFCQLISGVACILAGLLFKSEDIVLQGLQVALSLIGKFGASACFAIVYVYTAELFPTIIRNRAVGSCSTIARVGGICALLLGLTRTIWDALPMICMGIVAVVAGFLAMFFPETVGEKLPDTMEDAVNKSKGEVDNPESNDGHVDYDGILAAVNPFGRYQLETAFLLWFATAAGGIGVVSYSFTGFDQVTRCAIPYCENPNTTQYSLTLGTANFSEAVLAVYGNASVVKSSMISCAMPVPVDMGRAPLADPLSETCESYLAKIDAGTKMSRCNPDQLIFDQSVVQTSIITEFGFTCEKRFLTNIFNALYMTGMLLGSFVFGILSDKKGRMFTLMISIFLLASAGTGAAFATNPIVFGILRVICGMGGMGCFMVPYVMVAENTTPHYIVPLGTLAAIGFPVGEMLFVTQAYLIRDWFTLQLVSHVPMFLGLVICLFRPESTRWLITNGKLAQARADIRKMAAVNKKEVPEHLMNHGEVHKSTTPEIDEEENQHPGIMNLFKPKIIAFRSINMFFQWFSVTMAYYGITFATTSLSGDPYMNFLLGAFTELPGVVFGYYAINFFGRRFILSFLQGLAGVACIIGGLLVTQPSLSILQTTMVMIGKFGATCAFGTVYLYTSELFPTSIRGTAVGISSTVARVGGICSLLLLGTRDVWAPLPMVIMGSVATLAGFLALLFPETTEVSDEGQEEQECPGEILDFDEILDEIGPRGIFQIRTTIILWFCCATLNMTVLSFVFVAFTPRYRCPMTTCGESAATSSFYADSMAQAYPGFLTQAFGSNVLAKIRHCQQYQYPDQDSLTCEEYVQRLATDFDQANVSSCSSSDLIVDDSYVKSSMVIDYDFTCGQAFLKNVINSLYLVGMLVGSFIIGSLSDRFGRLKGLLISVFLVSVAGSLCALKPPLIVLGILRVLCGMGGVGSFICGYVIVVELVTPRYSIQMNMLISIGFAIGSIIVTTLSFLIREWQYLQLAIHAPLIILMSYGFLVPESPRWLISKGRHREAKRIIAQIAKVNGRPEPTHLYNKTNTVHTYHEIRSVEEIEKVSLWEVLNHRPLLLRTLVMMVNWFSVTMSFYGIIFTLTSLAGDPYLNFFLGILTELPGIFLVYFSVRFVGRRINMSFLMTFGGVSCIIAGISMGSNFHLSQRIFAFIAKLCAAAIFNSIFLYTTELYPTNIRNSALGSCSTIGRIGGVSALLLGGLSQIWVPLPLIVYGCIGIVAGFGTLFLPETSGTPLPETIEEALQVGKNSNFKPFRCNASKA</sequence>
<keyword evidence="8" id="KW-1185">Reference proteome</keyword>
<evidence type="ECO:0000256" key="2">
    <source>
        <dbReference type="ARBA" id="ARBA00022692"/>
    </source>
</evidence>
<dbReference type="PANTHER" id="PTHR24064">
    <property type="entry name" value="SOLUTE CARRIER FAMILY 22 MEMBER"/>
    <property type="match status" value="1"/>
</dbReference>
<feature type="transmembrane region" description="Helical" evidence="5">
    <location>
        <begin position="452"/>
        <end position="473"/>
    </location>
</feature>
<feature type="transmembrane region" description="Helical" evidence="5">
    <location>
        <begin position="925"/>
        <end position="946"/>
    </location>
</feature>
<evidence type="ECO:0000256" key="5">
    <source>
        <dbReference type="SAM" id="Phobius"/>
    </source>
</evidence>
<feature type="transmembrane region" description="Helical" evidence="5">
    <location>
        <begin position="1324"/>
        <end position="1345"/>
    </location>
</feature>
<feature type="transmembrane region" description="Helical" evidence="5">
    <location>
        <begin position="1562"/>
        <end position="1582"/>
    </location>
</feature>
<dbReference type="GO" id="GO:0016020">
    <property type="term" value="C:membrane"/>
    <property type="evidence" value="ECO:0007669"/>
    <property type="project" value="UniProtKB-SubCell"/>
</dbReference>
<feature type="transmembrane region" description="Helical" evidence="5">
    <location>
        <begin position="778"/>
        <end position="799"/>
    </location>
</feature>
<keyword evidence="2 5" id="KW-0812">Transmembrane</keyword>
<evidence type="ECO:0000256" key="3">
    <source>
        <dbReference type="ARBA" id="ARBA00022989"/>
    </source>
</evidence>
<keyword evidence="3 5" id="KW-1133">Transmembrane helix</keyword>
<feature type="transmembrane region" description="Helical" evidence="5">
    <location>
        <begin position="1594"/>
        <end position="1612"/>
    </location>
</feature>
<feature type="transmembrane region" description="Helical" evidence="5">
    <location>
        <begin position="512"/>
        <end position="532"/>
    </location>
</feature>
<feature type="transmembrane region" description="Helical" evidence="5">
    <location>
        <begin position="1384"/>
        <end position="1403"/>
    </location>
</feature>
<dbReference type="PROSITE" id="PS50850">
    <property type="entry name" value="MFS"/>
    <property type="match status" value="3"/>
</dbReference>
<feature type="transmembrane region" description="Helical" evidence="5">
    <location>
        <begin position="1013"/>
        <end position="1036"/>
    </location>
</feature>
<feature type="transmembrane region" description="Helical" evidence="5">
    <location>
        <begin position="395"/>
        <end position="413"/>
    </location>
</feature>
<dbReference type="EMBL" id="VCGU01000004">
    <property type="protein sequence ID" value="TRY76973.1"/>
    <property type="molecule type" value="Genomic_DNA"/>
</dbReference>
<feature type="transmembrane region" description="Helical" evidence="5">
    <location>
        <begin position="1138"/>
        <end position="1159"/>
    </location>
</feature>
<feature type="transmembrane region" description="Helical" evidence="5">
    <location>
        <begin position="1271"/>
        <end position="1288"/>
    </location>
</feature>
<organism evidence="7 8">
    <name type="scientific">Tigriopus californicus</name>
    <name type="common">Marine copepod</name>
    <dbReference type="NCBI Taxonomy" id="6832"/>
    <lineage>
        <taxon>Eukaryota</taxon>
        <taxon>Metazoa</taxon>
        <taxon>Ecdysozoa</taxon>
        <taxon>Arthropoda</taxon>
        <taxon>Crustacea</taxon>
        <taxon>Multicrustacea</taxon>
        <taxon>Hexanauplia</taxon>
        <taxon>Copepoda</taxon>
        <taxon>Harpacticoida</taxon>
        <taxon>Harpacticidae</taxon>
        <taxon>Tigriopus</taxon>
    </lineage>
</organism>
<dbReference type="OMA" id="KPDFRCV"/>
<feature type="transmembrane region" description="Helical" evidence="5">
    <location>
        <begin position="420"/>
        <end position="440"/>
    </location>
</feature>
<feature type="transmembrane region" description="Helical" evidence="5">
    <location>
        <begin position="211"/>
        <end position="234"/>
    </location>
</feature>
<dbReference type="FunFam" id="1.20.1250.20:FF:000023">
    <property type="entry name" value="Solute carrier family 22 member 6"/>
    <property type="match status" value="3"/>
</dbReference>
<feature type="transmembrane region" description="Helical" evidence="5">
    <location>
        <begin position="1537"/>
        <end position="1556"/>
    </location>
</feature>
<feature type="transmembrane region" description="Helical" evidence="5">
    <location>
        <begin position="1618"/>
        <end position="1641"/>
    </location>
</feature>
<dbReference type="Proteomes" id="UP000318571">
    <property type="component" value="Chromosome 5"/>
</dbReference>
<feature type="transmembrane region" description="Helical" evidence="5">
    <location>
        <begin position="986"/>
        <end position="1007"/>
    </location>
</feature>
<dbReference type="CDD" id="cd17317">
    <property type="entry name" value="MFS_SLC22"/>
    <property type="match status" value="3"/>
</dbReference>
<feature type="transmembrane region" description="Helical" evidence="5">
    <location>
        <begin position="1074"/>
        <end position="1096"/>
    </location>
</feature>
<feature type="transmembrane region" description="Helical" evidence="5">
    <location>
        <begin position="751"/>
        <end position="772"/>
    </location>
</feature>
<feature type="transmembrane region" description="Helical" evidence="5">
    <location>
        <begin position="811"/>
        <end position="831"/>
    </location>
</feature>
<evidence type="ECO:0000256" key="4">
    <source>
        <dbReference type="ARBA" id="ARBA00023136"/>
    </source>
</evidence>
<name>A0A553PH09_TIGCA</name>
<gene>
    <name evidence="7" type="ORF">TCAL_11560</name>
</gene>
<evidence type="ECO:0000313" key="7">
    <source>
        <dbReference type="EMBL" id="TRY76973.1"/>
    </source>
</evidence>
<feature type="transmembrane region" description="Helical" evidence="5">
    <location>
        <begin position="1357"/>
        <end position="1378"/>
    </location>
</feature>